<dbReference type="PANTHER" id="PTHR15710:SF196">
    <property type="entry name" value="F6A14.12 PROTEIN-RELATED"/>
    <property type="match status" value="1"/>
</dbReference>
<protein>
    <recommendedName>
        <fullName evidence="2">RING-type E3 ubiquitin transferase</fullName>
        <ecNumber evidence="2">2.3.2.27</ecNumber>
    </recommendedName>
</protein>
<keyword evidence="4 6" id="KW-0863">Zinc-finger</keyword>
<dbReference type="PANTHER" id="PTHR15710">
    <property type="entry name" value="E3 UBIQUITIN-PROTEIN LIGASE PRAJA"/>
    <property type="match status" value="1"/>
</dbReference>
<dbReference type="EMBL" id="JACGWO010000004">
    <property type="protein sequence ID" value="KAK4429771.1"/>
    <property type="molecule type" value="Genomic_DNA"/>
</dbReference>
<dbReference type="SMART" id="SM00744">
    <property type="entry name" value="RINGv"/>
    <property type="match status" value="1"/>
</dbReference>
<keyword evidence="9" id="KW-1185">Reference proteome</keyword>
<dbReference type="GO" id="GO:0008270">
    <property type="term" value="F:zinc ion binding"/>
    <property type="evidence" value="ECO:0007669"/>
    <property type="project" value="UniProtKB-KW"/>
</dbReference>
<evidence type="ECO:0000259" key="7">
    <source>
        <dbReference type="PROSITE" id="PS50089"/>
    </source>
</evidence>
<sequence>MAPIAWLPPLNSHQYSFIDVSIQESGTRPSLGDRRLLMTLHVYVDFYSENDDDLESEFPGFALTHSTPINVENPEALEDSLWDLILDEDLIPFPFHRCFWTEWQLHGSPTRDLPLSNQDDLVGKIFNFLRWVHKKPKNDDLISVVDLEIRKNVIVPVEEFASWISWCDEQKRIDPEFESKYSKAIVGPRDRSEVYREAESLMARRPAKIVNGELEIVVVNGGKDEDGAGGDSSVSAEESCSICLEGFSDGGLGTRLPCNHVFHENCIVRWLRGNHVCPLCRYQLPVDE</sequence>
<dbReference type="GO" id="GO:0061630">
    <property type="term" value="F:ubiquitin protein ligase activity"/>
    <property type="evidence" value="ECO:0007669"/>
    <property type="project" value="UniProtKB-EC"/>
</dbReference>
<dbReference type="InterPro" id="IPR013083">
    <property type="entry name" value="Znf_RING/FYVE/PHD"/>
</dbReference>
<evidence type="ECO:0000256" key="6">
    <source>
        <dbReference type="PROSITE-ProRule" id="PRU00175"/>
    </source>
</evidence>
<dbReference type="InterPro" id="IPR011016">
    <property type="entry name" value="Znf_RING-CH"/>
</dbReference>
<keyword evidence="5" id="KW-0862">Zinc</keyword>
<evidence type="ECO:0000256" key="3">
    <source>
        <dbReference type="ARBA" id="ARBA00022723"/>
    </source>
</evidence>
<reference evidence="8" key="1">
    <citation type="submission" date="2020-06" db="EMBL/GenBank/DDBJ databases">
        <authorList>
            <person name="Li T."/>
            <person name="Hu X."/>
            <person name="Zhang T."/>
            <person name="Song X."/>
            <person name="Zhang H."/>
            <person name="Dai N."/>
            <person name="Sheng W."/>
            <person name="Hou X."/>
            <person name="Wei L."/>
        </authorList>
    </citation>
    <scope>NUCLEOTIDE SEQUENCE</scope>
    <source>
        <strain evidence="8">3651</strain>
        <tissue evidence="8">Leaf</tissue>
    </source>
</reference>
<dbReference type="Gene3D" id="3.30.40.10">
    <property type="entry name" value="Zinc/RING finger domain, C3HC4 (zinc finger)"/>
    <property type="match status" value="1"/>
</dbReference>
<dbReference type="EC" id="2.3.2.27" evidence="2"/>
<evidence type="ECO:0000256" key="2">
    <source>
        <dbReference type="ARBA" id="ARBA00012483"/>
    </source>
</evidence>
<keyword evidence="3" id="KW-0479">Metal-binding</keyword>
<feature type="domain" description="RING-type" evidence="7">
    <location>
        <begin position="240"/>
        <end position="281"/>
    </location>
</feature>
<dbReference type="CDD" id="cd16454">
    <property type="entry name" value="RING-H2_PA-TM-RING"/>
    <property type="match status" value="1"/>
</dbReference>
<organism evidence="8 9">
    <name type="scientific">Sesamum alatum</name>
    <dbReference type="NCBI Taxonomy" id="300844"/>
    <lineage>
        <taxon>Eukaryota</taxon>
        <taxon>Viridiplantae</taxon>
        <taxon>Streptophyta</taxon>
        <taxon>Embryophyta</taxon>
        <taxon>Tracheophyta</taxon>
        <taxon>Spermatophyta</taxon>
        <taxon>Magnoliopsida</taxon>
        <taxon>eudicotyledons</taxon>
        <taxon>Gunneridae</taxon>
        <taxon>Pentapetalae</taxon>
        <taxon>asterids</taxon>
        <taxon>lamiids</taxon>
        <taxon>Lamiales</taxon>
        <taxon>Pedaliaceae</taxon>
        <taxon>Sesamum</taxon>
    </lineage>
</organism>
<evidence type="ECO:0000313" key="9">
    <source>
        <dbReference type="Proteomes" id="UP001293254"/>
    </source>
</evidence>
<dbReference type="Pfam" id="PF13639">
    <property type="entry name" value="zf-RING_2"/>
    <property type="match status" value="1"/>
</dbReference>
<gene>
    <name evidence="8" type="ORF">Salat_1277700</name>
</gene>
<dbReference type="AlphaFoldDB" id="A0AAE2CPI2"/>
<dbReference type="PROSITE" id="PS50089">
    <property type="entry name" value="ZF_RING_2"/>
    <property type="match status" value="1"/>
</dbReference>
<dbReference type="Proteomes" id="UP001293254">
    <property type="component" value="Unassembled WGS sequence"/>
</dbReference>
<evidence type="ECO:0000256" key="4">
    <source>
        <dbReference type="ARBA" id="ARBA00022771"/>
    </source>
</evidence>
<dbReference type="SUPFAM" id="SSF57850">
    <property type="entry name" value="RING/U-box"/>
    <property type="match status" value="1"/>
</dbReference>
<evidence type="ECO:0000313" key="8">
    <source>
        <dbReference type="EMBL" id="KAK4429771.1"/>
    </source>
</evidence>
<comment type="catalytic activity">
    <reaction evidence="1">
        <text>S-ubiquitinyl-[E2 ubiquitin-conjugating enzyme]-L-cysteine + [acceptor protein]-L-lysine = [E2 ubiquitin-conjugating enzyme]-L-cysteine + N(6)-ubiquitinyl-[acceptor protein]-L-lysine.</text>
        <dbReference type="EC" id="2.3.2.27"/>
    </reaction>
</comment>
<dbReference type="SMART" id="SM00184">
    <property type="entry name" value="RING"/>
    <property type="match status" value="1"/>
</dbReference>
<dbReference type="GO" id="GO:0016567">
    <property type="term" value="P:protein ubiquitination"/>
    <property type="evidence" value="ECO:0007669"/>
    <property type="project" value="TreeGrafter"/>
</dbReference>
<comment type="caution">
    <text evidence="8">The sequence shown here is derived from an EMBL/GenBank/DDBJ whole genome shotgun (WGS) entry which is preliminary data.</text>
</comment>
<reference evidence="8" key="2">
    <citation type="journal article" date="2024" name="Plant">
        <title>Genomic evolution and insights into agronomic trait innovations of Sesamum species.</title>
        <authorList>
            <person name="Miao H."/>
            <person name="Wang L."/>
            <person name="Qu L."/>
            <person name="Liu H."/>
            <person name="Sun Y."/>
            <person name="Le M."/>
            <person name="Wang Q."/>
            <person name="Wei S."/>
            <person name="Zheng Y."/>
            <person name="Lin W."/>
            <person name="Duan Y."/>
            <person name="Cao H."/>
            <person name="Xiong S."/>
            <person name="Wang X."/>
            <person name="Wei L."/>
            <person name="Li C."/>
            <person name="Ma Q."/>
            <person name="Ju M."/>
            <person name="Zhao R."/>
            <person name="Li G."/>
            <person name="Mu C."/>
            <person name="Tian Q."/>
            <person name="Mei H."/>
            <person name="Zhang T."/>
            <person name="Gao T."/>
            <person name="Zhang H."/>
        </authorList>
    </citation>
    <scope>NUCLEOTIDE SEQUENCE</scope>
    <source>
        <strain evidence="8">3651</strain>
    </source>
</reference>
<name>A0AAE2CPI2_9LAMI</name>
<evidence type="ECO:0000256" key="1">
    <source>
        <dbReference type="ARBA" id="ARBA00000900"/>
    </source>
</evidence>
<evidence type="ECO:0000256" key="5">
    <source>
        <dbReference type="ARBA" id="ARBA00022833"/>
    </source>
</evidence>
<accession>A0AAE2CPI2</accession>
<dbReference type="GO" id="GO:0005737">
    <property type="term" value="C:cytoplasm"/>
    <property type="evidence" value="ECO:0007669"/>
    <property type="project" value="TreeGrafter"/>
</dbReference>
<proteinExistence type="predicted"/>
<dbReference type="InterPro" id="IPR001841">
    <property type="entry name" value="Znf_RING"/>
</dbReference>